<reference evidence="1 2" key="2">
    <citation type="journal article" date="2011" name="ISME J.">
        <title>RNA-seq reveals cooperative metabolic interactions between two termite-gut spirochete species in co-culture.</title>
        <authorList>
            <person name="Rosenthal A.Z."/>
            <person name="Matson E.G."/>
            <person name="Eldar A."/>
            <person name="Leadbetter J.R."/>
        </authorList>
    </citation>
    <scope>NUCLEOTIDE SEQUENCE [LARGE SCALE GENOMIC DNA]</scope>
    <source>
        <strain evidence="2">ATCC BAA-887 / DSM 12427 / ZAS-2</strain>
    </source>
</reference>
<evidence type="ECO:0000313" key="1">
    <source>
        <dbReference type="EMBL" id="AEF84116.1"/>
    </source>
</evidence>
<dbReference type="Proteomes" id="UP000009223">
    <property type="component" value="Chromosome"/>
</dbReference>
<gene>
    <name evidence="1" type="ordered locus">TREPR_2273</name>
</gene>
<dbReference type="RefSeq" id="WP_015707924.1">
    <property type="nucleotide sequence ID" value="NC_015578.1"/>
</dbReference>
<dbReference type="eggNOG" id="COG3012">
    <property type="taxonomic scope" value="Bacteria"/>
</dbReference>
<proteinExistence type="predicted"/>
<reference evidence="2" key="1">
    <citation type="submission" date="2009-12" db="EMBL/GenBank/DDBJ databases">
        <title>Complete sequence of Treponema primitia strain ZAS-2.</title>
        <authorList>
            <person name="Tetu S.G."/>
            <person name="Matson E."/>
            <person name="Ren Q."/>
            <person name="Seshadri R."/>
            <person name="Elbourne L."/>
            <person name="Hassan K.A."/>
            <person name="Durkin A."/>
            <person name="Radune D."/>
            <person name="Mohamoud Y."/>
            <person name="Shay R."/>
            <person name="Jin S."/>
            <person name="Zhang X."/>
            <person name="Lucey K."/>
            <person name="Ballor N.R."/>
            <person name="Ottesen E."/>
            <person name="Rosenthal R."/>
            <person name="Allen A."/>
            <person name="Leadbetter J.R."/>
            <person name="Paulsen I.T."/>
        </authorList>
    </citation>
    <scope>NUCLEOTIDE SEQUENCE [LARGE SCALE GENOMIC DNA]</scope>
    <source>
        <strain evidence="2">ATCC BAA-887 / DSM 12427 / ZAS-2</strain>
    </source>
</reference>
<name>F5YID6_TREPZ</name>
<dbReference type="STRING" id="545694.TREPR_2273"/>
<keyword evidence="2" id="KW-1185">Reference proteome</keyword>
<protein>
    <submittedName>
        <fullName evidence="1">Uncharacterized protein</fullName>
    </submittedName>
</protein>
<dbReference type="OrthoDB" id="583051at2"/>
<dbReference type="KEGG" id="tpi:TREPR_2273"/>
<evidence type="ECO:0000313" key="2">
    <source>
        <dbReference type="Proteomes" id="UP000009223"/>
    </source>
</evidence>
<dbReference type="AlphaFoldDB" id="F5YID6"/>
<dbReference type="EMBL" id="CP001843">
    <property type="protein sequence ID" value="AEF84116.1"/>
    <property type="molecule type" value="Genomic_DNA"/>
</dbReference>
<organism evidence="1 2">
    <name type="scientific">Treponema primitia (strain ATCC BAA-887 / DSM 12427 / ZAS-2)</name>
    <dbReference type="NCBI Taxonomy" id="545694"/>
    <lineage>
        <taxon>Bacteria</taxon>
        <taxon>Pseudomonadati</taxon>
        <taxon>Spirochaetota</taxon>
        <taxon>Spirochaetia</taxon>
        <taxon>Spirochaetales</taxon>
        <taxon>Treponemataceae</taxon>
        <taxon>Treponema</taxon>
    </lineage>
</organism>
<dbReference type="HOGENOM" id="CLU_050219_0_0_12"/>
<sequence>MNTEIYYMVLKANPNDVNFKADTVFYACWVNDYNPEDALLKAQFKAGVYGFSIQDIVITSMLVHESDFINSEHELKCFKTAKETGFCGLVYGEPNDTTDKGIHTLNATGLLEIQEILNIMKKSKLKGRCLHYDSGNRCTEIINAHSIQNKKMLQVIAENGHVIVPVHDYSTLSKNAGKSTYDKRGINKVSTFLGFCGKHDTELFKVIDTAELKPTDEQVFLYSYRSLCREYFVKENALNDFSQMLSKVNNKAIKENLSLIRIGEESGFLLLKNLKKEYDELLKKKNFSNIEYLLFTSGQKPNMAFSGIINPDYDFEGNLLQDIANLSIELSSMTICSAPMKNGWGFLIVWLKSSSEICNQLIDSLIRSIKNGKSLPDMLFRLTLTFENHAFNPTFWENLSLDSKNQITKTFFIPADIFSQTNENVSTGVENIINWEFQSVIEK</sequence>
<accession>F5YID6</accession>